<evidence type="ECO:0000313" key="1">
    <source>
        <dbReference type="EMBL" id="RAJ00507.1"/>
    </source>
</evidence>
<keyword evidence="2" id="KW-1185">Reference proteome</keyword>
<protein>
    <submittedName>
        <fullName evidence="1">Uncharacterized protein</fullName>
    </submittedName>
</protein>
<accession>A0A327QFP9</accession>
<dbReference type="AlphaFoldDB" id="A0A327QFP9"/>
<gene>
    <name evidence="1" type="ORF">LX64_04214</name>
</gene>
<sequence>MKKEIIELTKNITGNSPQPVDVITDVVSKIGLKMDRLLSIHYNL</sequence>
<evidence type="ECO:0000313" key="2">
    <source>
        <dbReference type="Proteomes" id="UP000249547"/>
    </source>
</evidence>
<organism evidence="1 2">
    <name type="scientific">Chitinophaga skermanii</name>
    <dbReference type="NCBI Taxonomy" id="331697"/>
    <lineage>
        <taxon>Bacteria</taxon>
        <taxon>Pseudomonadati</taxon>
        <taxon>Bacteroidota</taxon>
        <taxon>Chitinophagia</taxon>
        <taxon>Chitinophagales</taxon>
        <taxon>Chitinophagaceae</taxon>
        <taxon>Chitinophaga</taxon>
    </lineage>
</organism>
<name>A0A327QFP9_9BACT</name>
<reference evidence="1 2" key="1">
    <citation type="submission" date="2018-06" db="EMBL/GenBank/DDBJ databases">
        <title>Genomic Encyclopedia of Archaeal and Bacterial Type Strains, Phase II (KMG-II): from individual species to whole genera.</title>
        <authorList>
            <person name="Goeker M."/>
        </authorList>
    </citation>
    <scope>NUCLEOTIDE SEQUENCE [LARGE SCALE GENOMIC DNA]</scope>
    <source>
        <strain evidence="1 2">DSM 23857</strain>
    </source>
</reference>
<dbReference type="EMBL" id="QLLL01000008">
    <property type="protein sequence ID" value="RAJ00507.1"/>
    <property type="molecule type" value="Genomic_DNA"/>
</dbReference>
<dbReference type="Proteomes" id="UP000249547">
    <property type="component" value="Unassembled WGS sequence"/>
</dbReference>
<proteinExistence type="predicted"/>
<comment type="caution">
    <text evidence="1">The sequence shown here is derived from an EMBL/GenBank/DDBJ whole genome shotgun (WGS) entry which is preliminary data.</text>
</comment>